<feature type="non-terminal residue" evidence="2">
    <location>
        <position position="1"/>
    </location>
</feature>
<sequence>DGKNVTVNEARPLESRPRRSGFDRGDRGFGRNRRDRW</sequence>
<name>A0A2M7UZZ1_9BACT</name>
<evidence type="ECO:0000313" key="2">
    <source>
        <dbReference type="EMBL" id="PIZ89520.1"/>
    </source>
</evidence>
<accession>A0A2M7UZZ1</accession>
<evidence type="ECO:0000313" key="3">
    <source>
        <dbReference type="Proteomes" id="UP000231538"/>
    </source>
</evidence>
<reference evidence="3" key="1">
    <citation type="submission" date="2017-09" db="EMBL/GenBank/DDBJ databases">
        <title>Depth-based differentiation of microbial function through sediment-hosted aquifers and enrichment of novel symbionts in the deep terrestrial subsurface.</title>
        <authorList>
            <person name="Probst A.J."/>
            <person name="Ladd B."/>
            <person name="Jarett J.K."/>
            <person name="Geller-Mcgrath D.E."/>
            <person name="Sieber C.M.K."/>
            <person name="Emerson J.B."/>
            <person name="Anantharaman K."/>
            <person name="Thomas B.C."/>
            <person name="Malmstrom R."/>
            <person name="Stieglmeier M."/>
            <person name="Klingl A."/>
            <person name="Woyke T."/>
            <person name="Ryan C.M."/>
            <person name="Banfield J.F."/>
        </authorList>
    </citation>
    <scope>NUCLEOTIDE SEQUENCE [LARGE SCALE GENOMIC DNA]</scope>
</reference>
<dbReference type="AlphaFoldDB" id="A0A2M7UZZ1"/>
<feature type="compositionally biased region" description="Basic and acidic residues" evidence="1">
    <location>
        <begin position="11"/>
        <end position="29"/>
    </location>
</feature>
<proteinExistence type="predicted"/>
<feature type="region of interest" description="Disordered" evidence="1">
    <location>
        <begin position="1"/>
        <end position="37"/>
    </location>
</feature>
<evidence type="ECO:0000256" key="1">
    <source>
        <dbReference type="SAM" id="MobiDB-lite"/>
    </source>
</evidence>
<organism evidence="2 3">
    <name type="scientific">Candidatus Nealsonbacteria bacterium CG_4_10_14_0_2_um_filter_37_10</name>
    <dbReference type="NCBI Taxonomy" id="1974679"/>
    <lineage>
        <taxon>Bacteria</taxon>
        <taxon>Candidatus Nealsoniibacteriota</taxon>
    </lineage>
</organism>
<protein>
    <submittedName>
        <fullName evidence="2">RNA-binding protein</fullName>
    </submittedName>
</protein>
<gene>
    <name evidence="2" type="ORF">COX89_01135</name>
</gene>
<comment type="caution">
    <text evidence="2">The sequence shown here is derived from an EMBL/GenBank/DDBJ whole genome shotgun (WGS) entry which is preliminary data.</text>
</comment>
<dbReference type="EMBL" id="PFPC01000034">
    <property type="protein sequence ID" value="PIZ89520.1"/>
    <property type="molecule type" value="Genomic_DNA"/>
</dbReference>
<dbReference type="Proteomes" id="UP000231538">
    <property type="component" value="Unassembled WGS sequence"/>
</dbReference>